<keyword evidence="3" id="KW-1185">Reference proteome</keyword>
<keyword evidence="1" id="KW-1133">Transmembrane helix</keyword>
<dbReference type="EMBL" id="JBJQND010000002">
    <property type="protein sequence ID" value="KAL3887227.1"/>
    <property type="molecule type" value="Genomic_DNA"/>
</dbReference>
<evidence type="ECO:0000313" key="3">
    <source>
        <dbReference type="Proteomes" id="UP001634394"/>
    </source>
</evidence>
<protein>
    <submittedName>
        <fullName evidence="2">Uncharacterized protein</fullName>
    </submittedName>
</protein>
<keyword evidence="1" id="KW-0472">Membrane</keyword>
<sequence length="131" mass="13676">MSYSVVNVSLTDGQVKKLKSKSAKESGTTITLKPSQMTGGNHKIALTDRQIKHFNDANKNKKVFRLEFSKAAIAHMIKSGGIFPLLAAIPALIAAAAPAVAKGAALGAVGTAAGMALKKATGKGYKKRERV</sequence>
<accession>A0ABD3XQ93</accession>
<feature type="transmembrane region" description="Helical" evidence="1">
    <location>
        <begin position="71"/>
        <end position="93"/>
    </location>
</feature>
<organism evidence="2 3">
    <name type="scientific">Sinanodonta woodiana</name>
    <name type="common">Chinese pond mussel</name>
    <name type="synonym">Anodonta woodiana</name>
    <dbReference type="NCBI Taxonomy" id="1069815"/>
    <lineage>
        <taxon>Eukaryota</taxon>
        <taxon>Metazoa</taxon>
        <taxon>Spiralia</taxon>
        <taxon>Lophotrochozoa</taxon>
        <taxon>Mollusca</taxon>
        <taxon>Bivalvia</taxon>
        <taxon>Autobranchia</taxon>
        <taxon>Heteroconchia</taxon>
        <taxon>Palaeoheterodonta</taxon>
        <taxon>Unionida</taxon>
        <taxon>Unionoidea</taxon>
        <taxon>Unionidae</taxon>
        <taxon>Unioninae</taxon>
        <taxon>Sinanodonta</taxon>
    </lineage>
</organism>
<gene>
    <name evidence="2" type="ORF">ACJMK2_027174</name>
</gene>
<keyword evidence="1" id="KW-0812">Transmembrane</keyword>
<comment type="caution">
    <text evidence="2">The sequence shown here is derived from an EMBL/GenBank/DDBJ whole genome shotgun (WGS) entry which is preliminary data.</text>
</comment>
<dbReference type="AlphaFoldDB" id="A0ABD3XQ93"/>
<proteinExistence type="predicted"/>
<dbReference type="Proteomes" id="UP001634394">
    <property type="component" value="Unassembled WGS sequence"/>
</dbReference>
<evidence type="ECO:0000313" key="2">
    <source>
        <dbReference type="EMBL" id="KAL3887227.1"/>
    </source>
</evidence>
<evidence type="ECO:0000256" key="1">
    <source>
        <dbReference type="SAM" id="Phobius"/>
    </source>
</evidence>
<name>A0ABD3XQ93_SINWO</name>
<reference evidence="2 3" key="1">
    <citation type="submission" date="2024-11" db="EMBL/GenBank/DDBJ databases">
        <title>Chromosome-level genome assembly of the freshwater bivalve Anodonta woodiana.</title>
        <authorList>
            <person name="Chen X."/>
        </authorList>
    </citation>
    <scope>NUCLEOTIDE SEQUENCE [LARGE SCALE GENOMIC DNA]</scope>
    <source>
        <strain evidence="2">MN2024</strain>
        <tissue evidence="2">Gills</tissue>
    </source>
</reference>